<dbReference type="VEuPathDB" id="FungiDB:MCYG_07981"/>
<evidence type="ECO:0000313" key="3">
    <source>
        <dbReference type="Proteomes" id="UP000002035"/>
    </source>
</evidence>
<accession>C5FZ59</accession>
<keyword evidence="3" id="KW-1185">Reference proteome</keyword>
<dbReference type="Gene3D" id="3.30.200.20">
    <property type="entry name" value="Phosphorylase Kinase, domain 1"/>
    <property type="match status" value="1"/>
</dbReference>
<dbReference type="OrthoDB" id="5412996at2759"/>
<dbReference type="InterPro" id="IPR002575">
    <property type="entry name" value="Aminoglycoside_PTrfase"/>
</dbReference>
<dbReference type="SUPFAM" id="SSF56112">
    <property type="entry name" value="Protein kinase-like (PK-like)"/>
    <property type="match status" value="1"/>
</dbReference>
<protein>
    <recommendedName>
        <fullName evidence="1">Aminoglycoside phosphotransferase domain-containing protein</fullName>
    </recommendedName>
</protein>
<dbReference type="Proteomes" id="UP000002035">
    <property type="component" value="Unassembled WGS sequence"/>
</dbReference>
<evidence type="ECO:0000259" key="1">
    <source>
        <dbReference type="Pfam" id="PF01636"/>
    </source>
</evidence>
<dbReference type="HOGENOM" id="CLU_030115_0_0_1"/>
<dbReference type="STRING" id="554155.C5FZ59"/>
<dbReference type="GeneID" id="9227687"/>
<dbReference type="PANTHER" id="PTHR21310">
    <property type="entry name" value="AMINOGLYCOSIDE PHOSPHOTRANSFERASE-RELATED-RELATED"/>
    <property type="match status" value="1"/>
</dbReference>
<organism evidence="2 3">
    <name type="scientific">Arthroderma otae (strain ATCC MYA-4605 / CBS 113480)</name>
    <name type="common">Microsporum canis</name>
    <dbReference type="NCBI Taxonomy" id="554155"/>
    <lineage>
        <taxon>Eukaryota</taxon>
        <taxon>Fungi</taxon>
        <taxon>Dikarya</taxon>
        <taxon>Ascomycota</taxon>
        <taxon>Pezizomycotina</taxon>
        <taxon>Eurotiomycetes</taxon>
        <taxon>Eurotiomycetidae</taxon>
        <taxon>Onygenales</taxon>
        <taxon>Arthrodermataceae</taxon>
        <taxon>Microsporum</taxon>
    </lineage>
</organism>
<dbReference type="AlphaFoldDB" id="C5FZ59"/>
<dbReference type="RefSeq" id="XP_002842898.1">
    <property type="nucleotide sequence ID" value="XM_002842852.1"/>
</dbReference>
<dbReference type="Gene3D" id="3.90.1200.10">
    <property type="match status" value="1"/>
</dbReference>
<reference evidence="3" key="1">
    <citation type="journal article" date="2012" name="MBio">
        <title>Comparative genome analysis of Trichophyton rubrum and related dermatophytes reveals candidate genes involved in infection.</title>
        <authorList>
            <person name="Martinez D.A."/>
            <person name="Oliver B.G."/>
            <person name="Graeser Y."/>
            <person name="Goldberg J.M."/>
            <person name="Li W."/>
            <person name="Martinez-Rossi N.M."/>
            <person name="Monod M."/>
            <person name="Shelest E."/>
            <person name="Barton R.C."/>
            <person name="Birch E."/>
            <person name="Brakhage A.A."/>
            <person name="Chen Z."/>
            <person name="Gurr S.J."/>
            <person name="Heiman D."/>
            <person name="Heitman J."/>
            <person name="Kosti I."/>
            <person name="Rossi A."/>
            <person name="Saif S."/>
            <person name="Samalova M."/>
            <person name="Saunders C.W."/>
            <person name="Shea T."/>
            <person name="Summerbell R.C."/>
            <person name="Xu J."/>
            <person name="Young S."/>
            <person name="Zeng Q."/>
            <person name="Birren B.W."/>
            <person name="Cuomo C.A."/>
            <person name="White T.C."/>
        </authorList>
    </citation>
    <scope>NUCLEOTIDE SEQUENCE [LARGE SCALE GENOMIC DNA]</scope>
    <source>
        <strain evidence="3">ATCC MYA-4605 / CBS 113480</strain>
    </source>
</reference>
<name>C5FZ59_ARTOC</name>
<proteinExistence type="predicted"/>
<dbReference type="InterPro" id="IPR051678">
    <property type="entry name" value="AGP_Transferase"/>
</dbReference>
<dbReference type="Pfam" id="PF01636">
    <property type="entry name" value="APH"/>
    <property type="match status" value="1"/>
</dbReference>
<dbReference type="EMBL" id="DS995708">
    <property type="protein sequence ID" value="EEQ35162.1"/>
    <property type="molecule type" value="Genomic_DNA"/>
</dbReference>
<evidence type="ECO:0000313" key="2">
    <source>
        <dbReference type="EMBL" id="EEQ35162.1"/>
    </source>
</evidence>
<sequence>MDDITRHKVSKETERFIESIDPATICDLASSYHPEKRRCWIFDEKKKGGFNVCFPVEFAGGQDGTAGERWMVRVPLLPRLAFPEEKFRGEIATMKFIAEKTTIPIPRLIGYSLNKNNPLGTPFMLLDFVEGKSLFGVEFWKLPEDEKNRFFSKLGDIYIQLSRHSFDRIGALTLDSDGNWVFDHNRPLSVLMNEQSLAGLDPCRHIGLNQTFYSTMDYIYMIHQALFDDFYKGRDSIQGEKDARAYLYSLHESRRFLMEWVDPEYNHGPFFLMHGDLRSANILVDDDLNIVSVLDWEWSHTIPAQMFVPPSWLNGLELIGAAKDYGRLLYKMNAFALQRETRRRERGYYPECRDMRKLPLAKIWEKNLEGTNLFIGLGMLQPRYFSNIYWSVLEYNYYGKGINNYQKRVDDFFSLEIHKPELEAVQKKVQELSDFKKECDTLGVEVTAWIDKESDKPLKETPESVKNSPPPPPYRLNVDANRLVGLLDVSTRWKCVGAAVLSICCLVILRRRS</sequence>
<dbReference type="PANTHER" id="PTHR21310:SF37">
    <property type="entry name" value="AMINOGLYCOSIDE PHOSPHOTRANSFERASE DOMAIN-CONTAINING PROTEIN"/>
    <property type="match status" value="1"/>
</dbReference>
<dbReference type="OMA" id="RFLMEWV"/>
<dbReference type="eggNOG" id="ENOG502SNEF">
    <property type="taxonomic scope" value="Eukaryota"/>
</dbReference>
<dbReference type="InterPro" id="IPR011009">
    <property type="entry name" value="Kinase-like_dom_sf"/>
</dbReference>
<feature type="domain" description="Aminoglycoside phosphotransferase" evidence="1">
    <location>
        <begin position="67"/>
        <end position="299"/>
    </location>
</feature>
<gene>
    <name evidence="2" type="ORF">MCYG_07981</name>
</gene>